<dbReference type="OrthoDB" id="5389341at2"/>
<dbReference type="SUPFAM" id="SSF51735">
    <property type="entry name" value="NAD(P)-binding Rossmann-fold domains"/>
    <property type="match status" value="1"/>
</dbReference>
<keyword evidence="5" id="KW-0520">NAD</keyword>
<dbReference type="Gene3D" id="3.90.226.10">
    <property type="entry name" value="2-enoyl-CoA Hydratase, Chain A, domain 1"/>
    <property type="match status" value="1"/>
</dbReference>
<dbReference type="SUPFAM" id="SSF52096">
    <property type="entry name" value="ClpP/crotonase"/>
    <property type="match status" value="1"/>
</dbReference>
<evidence type="ECO:0000256" key="8">
    <source>
        <dbReference type="SAM" id="MobiDB-lite"/>
    </source>
</evidence>
<evidence type="ECO:0000256" key="1">
    <source>
        <dbReference type="ARBA" id="ARBA00005005"/>
    </source>
</evidence>
<dbReference type="InterPro" id="IPR001753">
    <property type="entry name" value="Enoyl-CoA_hydra/iso"/>
</dbReference>
<organism evidence="11 12">
    <name type="scientific">Thiothrix nivea (strain ATCC 35100 / DSM 5205 / JP2)</name>
    <dbReference type="NCBI Taxonomy" id="870187"/>
    <lineage>
        <taxon>Bacteria</taxon>
        <taxon>Pseudomonadati</taxon>
        <taxon>Pseudomonadota</taxon>
        <taxon>Gammaproteobacteria</taxon>
        <taxon>Thiotrichales</taxon>
        <taxon>Thiotrichaceae</taxon>
        <taxon>Thiothrix</taxon>
    </lineage>
</organism>
<dbReference type="GO" id="GO:0003857">
    <property type="term" value="F:(3S)-3-hydroxyacyl-CoA dehydrogenase (NAD+) activity"/>
    <property type="evidence" value="ECO:0007669"/>
    <property type="project" value="UniProtKB-EC"/>
</dbReference>
<dbReference type="GO" id="GO:0006635">
    <property type="term" value="P:fatty acid beta-oxidation"/>
    <property type="evidence" value="ECO:0007669"/>
    <property type="project" value="UniProtKB-UniPathway"/>
</dbReference>
<dbReference type="GO" id="GO:0070403">
    <property type="term" value="F:NAD+ binding"/>
    <property type="evidence" value="ECO:0007669"/>
    <property type="project" value="InterPro"/>
</dbReference>
<dbReference type="Proteomes" id="UP000005317">
    <property type="component" value="Unassembled WGS sequence"/>
</dbReference>
<keyword evidence="2" id="KW-0276">Fatty acid metabolism</keyword>
<feature type="domain" description="3-hydroxyacyl-CoA dehydrogenase NAD binding" evidence="10">
    <location>
        <begin position="5"/>
        <end position="189"/>
    </location>
</feature>
<evidence type="ECO:0000259" key="9">
    <source>
        <dbReference type="Pfam" id="PF00725"/>
    </source>
</evidence>
<keyword evidence="12" id="KW-1185">Reference proteome</keyword>
<evidence type="ECO:0000313" key="11">
    <source>
        <dbReference type="EMBL" id="EIJ34306.1"/>
    </source>
</evidence>
<dbReference type="EMBL" id="JH651384">
    <property type="protein sequence ID" value="EIJ34306.1"/>
    <property type="molecule type" value="Genomic_DNA"/>
</dbReference>
<evidence type="ECO:0000256" key="6">
    <source>
        <dbReference type="ARBA" id="ARBA00023098"/>
    </source>
</evidence>
<proteinExistence type="predicted"/>
<name>A0A656HFM6_THINJ</name>
<evidence type="ECO:0000256" key="7">
    <source>
        <dbReference type="ARBA" id="ARBA00049556"/>
    </source>
</evidence>
<comment type="catalytic activity">
    <reaction evidence="7">
        <text>a (3S)-3-hydroxyacyl-CoA + NAD(+) = a 3-oxoacyl-CoA + NADH + H(+)</text>
        <dbReference type="Rhea" id="RHEA:22432"/>
        <dbReference type="ChEBI" id="CHEBI:15378"/>
        <dbReference type="ChEBI" id="CHEBI:57318"/>
        <dbReference type="ChEBI" id="CHEBI:57540"/>
        <dbReference type="ChEBI" id="CHEBI:57945"/>
        <dbReference type="ChEBI" id="CHEBI:90726"/>
        <dbReference type="EC" id="1.1.1.35"/>
    </reaction>
</comment>
<dbReference type="InterPro" id="IPR036291">
    <property type="entry name" value="NAD(P)-bd_dom_sf"/>
</dbReference>
<protein>
    <submittedName>
        <fullName evidence="11">3-hydroxyacyl-CoA dehydrogenase NAD-binding</fullName>
    </submittedName>
</protein>
<evidence type="ECO:0000313" key="12">
    <source>
        <dbReference type="Proteomes" id="UP000005317"/>
    </source>
</evidence>
<dbReference type="InterPro" id="IPR006108">
    <property type="entry name" value="3HC_DH_C"/>
</dbReference>
<dbReference type="Gene3D" id="1.10.1040.50">
    <property type="match status" value="1"/>
</dbReference>
<sequence length="806" mass="86931" precursor="true">MNIQKVAVIGAGVMGAGIAAHIANAGTPVMLLDIVPEGATDRSQIAKAAIAKLLKADPTPFMHKRNTRLVTPGNIEDDLEALRDCDWIIEAIVERLAIKQDLYLKLATVRKADAIVSSNTSSIPLHELVSGLPEDFAAHFMITHFFNPPRYMRLLEIVTSEQTDQDAAHKIREYADWKLGKGVVDCKDTPGFIANRIGIFWIQTAIQEAIDMGLTVEEADAVVGKPMGIPKTGVFGLSDLVGIDLMPHLMRSMNRSLPAGDALLEKATIPPLIQNMIKTGYTGRKGKGGFYRLNLDSGQKVKESINLQTGEYSPSQPAQLGSVKAAKDGGLQALVSHPDKGGEYAWKVLSQTLRYAAALVPEIADDICAVNTAMKLGYNWKFGPFELIDQLGTDAFAQRLEADGMSVPPLLEMARAYGFYKETPPNLPLSGEGLGGGTDSFSSPDKGRPGGVSSPQALLLYLQPDGTYLPLQRPEGVMLLADIKRHAEPLLENDAASLWDIGDGVACFEFHSKMNSLDPQILEMIGETVDFIPHNHKALVIYNEGSNFSAGANLGLLMFAAKLGGWDEVDEIVSGGQQAYKKLKYAPFPVVGAPSGLALGGGCEILLHCDALQAHAETYVGLVETGVGLIPGWGGCKEMLHRWGNNSRFPRGPLPAVLKCFEIISVATVAKSAFEAKDYLFLRPTDGITMNRDRLLADAKARALSMVEGYQPPAPPVFNLPGATAKVAMEMAVNDFRAQGKATSYDAVIADALATVLSGGDTDMTETLSEDDLLALEYAQFTQLVRKPETLARVQHMLKTGKPLRN</sequence>
<reference evidence="12" key="1">
    <citation type="journal article" date="2011" name="Stand. Genomic Sci.">
        <title>Genome sequence of the filamentous, gliding Thiothrix nivea neotype strain (JP2(T)).</title>
        <authorList>
            <person name="Lapidus A."/>
            <person name="Nolan M."/>
            <person name="Lucas S."/>
            <person name="Glavina Del Rio T."/>
            <person name="Tice H."/>
            <person name="Cheng J.F."/>
            <person name="Tapia R."/>
            <person name="Han C."/>
            <person name="Goodwin L."/>
            <person name="Pitluck S."/>
            <person name="Liolios K."/>
            <person name="Pagani I."/>
            <person name="Ivanova N."/>
            <person name="Huntemann M."/>
            <person name="Mavromatis K."/>
            <person name="Mikhailova N."/>
            <person name="Pati A."/>
            <person name="Chen A."/>
            <person name="Palaniappan K."/>
            <person name="Land M."/>
            <person name="Brambilla E.M."/>
            <person name="Rohde M."/>
            <person name="Abt B."/>
            <person name="Verbarg S."/>
            <person name="Goker M."/>
            <person name="Bristow J."/>
            <person name="Eisen J.A."/>
            <person name="Markowitz V."/>
            <person name="Hugenholtz P."/>
            <person name="Kyrpides N.C."/>
            <person name="Klenk H.P."/>
            <person name="Woyke T."/>
        </authorList>
    </citation>
    <scope>NUCLEOTIDE SEQUENCE [LARGE SCALE GENOMIC DNA]</scope>
    <source>
        <strain evidence="12">ATCC 35100 / DSM 5205 / JP2</strain>
    </source>
</reference>
<feature type="domain" description="3-hydroxyacyl-CoA dehydrogenase C-terminal" evidence="9">
    <location>
        <begin position="191"/>
        <end position="292"/>
    </location>
</feature>
<keyword evidence="6" id="KW-0443">Lipid metabolism</keyword>
<dbReference type="RefSeq" id="WP_002708238.1">
    <property type="nucleotide sequence ID" value="NZ_JH651384.1"/>
</dbReference>
<feature type="region of interest" description="Disordered" evidence="8">
    <location>
        <begin position="428"/>
        <end position="452"/>
    </location>
</feature>
<evidence type="ECO:0000256" key="3">
    <source>
        <dbReference type="ARBA" id="ARBA00022963"/>
    </source>
</evidence>
<dbReference type="SUPFAM" id="SSF48179">
    <property type="entry name" value="6-phosphogluconate dehydrogenase C-terminal domain-like"/>
    <property type="match status" value="2"/>
</dbReference>
<evidence type="ECO:0000256" key="2">
    <source>
        <dbReference type="ARBA" id="ARBA00022832"/>
    </source>
</evidence>
<dbReference type="AlphaFoldDB" id="A0A656HFM6"/>
<dbReference type="Pfam" id="PF00378">
    <property type="entry name" value="ECH_1"/>
    <property type="match status" value="1"/>
</dbReference>
<dbReference type="UniPathway" id="UPA00659"/>
<dbReference type="PANTHER" id="PTHR48075:SF7">
    <property type="entry name" value="3-HYDROXYACYL-COA DEHYDROGENASE-RELATED"/>
    <property type="match status" value="1"/>
</dbReference>
<dbReference type="PANTHER" id="PTHR48075">
    <property type="entry name" value="3-HYDROXYACYL-COA DEHYDROGENASE FAMILY PROTEIN"/>
    <property type="match status" value="1"/>
</dbReference>
<evidence type="ECO:0000259" key="10">
    <source>
        <dbReference type="Pfam" id="PF02737"/>
    </source>
</evidence>
<dbReference type="Pfam" id="PF00725">
    <property type="entry name" value="3HCDH"/>
    <property type="match status" value="1"/>
</dbReference>
<dbReference type="Pfam" id="PF02737">
    <property type="entry name" value="3HCDH_N"/>
    <property type="match status" value="1"/>
</dbReference>
<dbReference type="Gene3D" id="3.40.50.720">
    <property type="entry name" value="NAD(P)-binding Rossmann-like Domain"/>
    <property type="match status" value="1"/>
</dbReference>
<keyword evidence="4" id="KW-0560">Oxidoreductase</keyword>
<dbReference type="InterPro" id="IPR029045">
    <property type="entry name" value="ClpP/crotonase-like_dom_sf"/>
</dbReference>
<dbReference type="InterPro" id="IPR008927">
    <property type="entry name" value="6-PGluconate_DH-like_C_sf"/>
</dbReference>
<comment type="pathway">
    <text evidence="1">Lipid metabolism; fatty acid beta-oxidation.</text>
</comment>
<dbReference type="CDD" id="cd06558">
    <property type="entry name" value="crotonase-like"/>
    <property type="match status" value="1"/>
</dbReference>
<evidence type="ECO:0000256" key="4">
    <source>
        <dbReference type="ARBA" id="ARBA00023002"/>
    </source>
</evidence>
<keyword evidence="3" id="KW-0442">Lipid degradation</keyword>
<accession>A0A656HFM6</accession>
<dbReference type="InterPro" id="IPR006176">
    <property type="entry name" value="3-OHacyl-CoA_DH_NAD-bd"/>
</dbReference>
<gene>
    <name evidence="11" type="ORF">Thini_1724</name>
</gene>
<evidence type="ECO:0000256" key="5">
    <source>
        <dbReference type="ARBA" id="ARBA00023027"/>
    </source>
</evidence>